<name>A0A1G2MHT8_9BACT</name>
<evidence type="ECO:0000313" key="1">
    <source>
        <dbReference type="EMBL" id="OHA23438.1"/>
    </source>
</evidence>
<sequence>MRYYELDKEEKEILDAVERDDFKSIPGVKKEIERLRSFARASLNREKNINIRLSERDLQKLKAKAAEKGIPYQTLVASVLHQYTDK</sequence>
<gene>
    <name evidence="1" type="ORF">A3C72_03690</name>
</gene>
<dbReference type="AlphaFoldDB" id="A0A1G2MHT8"/>
<dbReference type="STRING" id="1802306.A3C72_03690"/>
<reference evidence="1 2" key="1">
    <citation type="journal article" date="2016" name="Nat. Commun.">
        <title>Thousands of microbial genomes shed light on interconnected biogeochemical processes in an aquifer system.</title>
        <authorList>
            <person name="Anantharaman K."/>
            <person name="Brown C.T."/>
            <person name="Hug L.A."/>
            <person name="Sharon I."/>
            <person name="Castelle C.J."/>
            <person name="Probst A.J."/>
            <person name="Thomas B.C."/>
            <person name="Singh A."/>
            <person name="Wilkins M.J."/>
            <person name="Karaoz U."/>
            <person name="Brodie E.L."/>
            <person name="Williams K.H."/>
            <person name="Hubbard S.S."/>
            <person name="Banfield J.F."/>
        </authorList>
    </citation>
    <scope>NUCLEOTIDE SEQUENCE [LARGE SCALE GENOMIC DNA]</scope>
</reference>
<organism evidence="1 2">
    <name type="scientific">Candidatus Taylorbacteria bacterium RIFCSPHIGHO2_02_FULL_43_32b</name>
    <dbReference type="NCBI Taxonomy" id="1802306"/>
    <lineage>
        <taxon>Bacteria</taxon>
        <taxon>Candidatus Tayloriibacteriota</taxon>
    </lineage>
</organism>
<proteinExistence type="predicted"/>
<comment type="caution">
    <text evidence="1">The sequence shown here is derived from an EMBL/GenBank/DDBJ whole genome shotgun (WGS) entry which is preliminary data.</text>
</comment>
<protein>
    <recommendedName>
        <fullName evidence="3">Antitoxin</fullName>
    </recommendedName>
</protein>
<dbReference type="Pfam" id="PF12441">
    <property type="entry name" value="CopG_antitoxin"/>
    <property type="match status" value="1"/>
</dbReference>
<dbReference type="InterPro" id="IPR022148">
    <property type="entry name" value="CopG_antitoxin"/>
</dbReference>
<evidence type="ECO:0008006" key="3">
    <source>
        <dbReference type="Google" id="ProtNLM"/>
    </source>
</evidence>
<evidence type="ECO:0000313" key="2">
    <source>
        <dbReference type="Proteomes" id="UP000177130"/>
    </source>
</evidence>
<dbReference type="EMBL" id="MHRK01000033">
    <property type="protein sequence ID" value="OHA23438.1"/>
    <property type="molecule type" value="Genomic_DNA"/>
</dbReference>
<accession>A0A1G2MHT8</accession>
<dbReference type="Proteomes" id="UP000177130">
    <property type="component" value="Unassembled WGS sequence"/>
</dbReference>